<gene>
    <name evidence="3" type="primary">kefF_1</name>
    <name evidence="3" type="ORF">PS691_03697</name>
</gene>
<dbReference type="Gene3D" id="3.40.50.360">
    <property type="match status" value="1"/>
</dbReference>
<dbReference type="EMBL" id="CABVHQ010000038">
    <property type="protein sequence ID" value="VVO14759.1"/>
    <property type="molecule type" value="Genomic_DNA"/>
</dbReference>
<sequence>MLRQASNNPDVVIRSLYDLYPDFNIDVQAEQQSLEQAELLILQHPLYWYSCPPLLRLWIDKVFTQGWAYGKGDTALKSKSLLWAVTTGGEHDQFDMGDHPRVFGAYPTPACDRDLLPDAQADACGCPRCFQRCPSTLLSHCPWAAGHWSNWALVATKPANERIDSVA</sequence>
<dbReference type="GO" id="GO:0003955">
    <property type="term" value="F:NAD(P)H dehydrogenase (quinone) activity"/>
    <property type="evidence" value="ECO:0007669"/>
    <property type="project" value="UniProtKB-EC"/>
</dbReference>
<keyword evidence="1 3" id="KW-0560">Oxidoreductase</keyword>
<organism evidence="3 4">
    <name type="scientific">Pseudomonas fluorescens</name>
    <dbReference type="NCBI Taxonomy" id="294"/>
    <lineage>
        <taxon>Bacteria</taxon>
        <taxon>Pseudomonadati</taxon>
        <taxon>Pseudomonadota</taxon>
        <taxon>Gammaproteobacteria</taxon>
        <taxon>Pseudomonadales</taxon>
        <taxon>Pseudomonadaceae</taxon>
        <taxon>Pseudomonas</taxon>
    </lineage>
</organism>
<evidence type="ECO:0000256" key="1">
    <source>
        <dbReference type="ARBA" id="ARBA00023002"/>
    </source>
</evidence>
<reference evidence="3 4" key="1">
    <citation type="submission" date="2019-09" db="EMBL/GenBank/DDBJ databases">
        <authorList>
            <person name="Chandra G."/>
            <person name="Truman W A."/>
        </authorList>
    </citation>
    <scope>NUCLEOTIDE SEQUENCE [LARGE SCALE GENOMIC DNA]</scope>
    <source>
        <strain evidence="3">PS691</strain>
    </source>
</reference>
<protein>
    <submittedName>
        <fullName evidence="3">Glutathione-regulated potassium-efflux system ancillary protein KefF</fullName>
        <ecNumber evidence="3">1.6.5.2</ecNumber>
    </submittedName>
</protein>
<dbReference type="GO" id="GO:0009055">
    <property type="term" value="F:electron transfer activity"/>
    <property type="evidence" value="ECO:0007669"/>
    <property type="project" value="TreeGrafter"/>
</dbReference>
<dbReference type="Proteomes" id="UP000337909">
    <property type="component" value="Unassembled WGS sequence"/>
</dbReference>
<feature type="domain" description="Flavodoxin-like fold" evidence="2">
    <location>
        <begin position="6"/>
        <end position="96"/>
    </location>
</feature>
<name>A0A5E7DB62_PSEFL</name>
<dbReference type="PANTHER" id="PTHR47307:SF2">
    <property type="entry name" value="GLUTATHIONE-REGULATED POTASSIUM-EFFLUX SYSTEM ANCILLARY PROTEIN KEFF"/>
    <property type="match status" value="1"/>
</dbReference>
<dbReference type="InterPro" id="IPR029039">
    <property type="entry name" value="Flavoprotein-like_sf"/>
</dbReference>
<evidence type="ECO:0000313" key="4">
    <source>
        <dbReference type="Proteomes" id="UP000337909"/>
    </source>
</evidence>
<evidence type="ECO:0000313" key="3">
    <source>
        <dbReference type="EMBL" id="VVO14759.1"/>
    </source>
</evidence>
<evidence type="ECO:0000259" key="2">
    <source>
        <dbReference type="Pfam" id="PF02525"/>
    </source>
</evidence>
<dbReference type="InterPro" id="IPR046980">
    <property type="entry name" value="KefG/KefF"/>
</dbReference>
<dbReference type="Pfam" id="PF02525">
    <property type="entry name" value="Flavodoxin_2"/>
    <property type="match status" value="1"/>
</dbReference>
<accession>A0A5E7DB62</accession>
<dbReference type="GO" id="GO:0010181">
    <property type="term" value="F:FMN binding"/>
    <property type="evidence" value="ECO:0007669"/>
    <property type="project" value="TreeGrafter"/>
</dbReference>
<dbReference type="AlphaFoldDB" id="A0A5E7DB62"/>
<proteinExistence type="predicted"/>
<dbReference type="SUPFAM" id="SSF52218">
    <property type="entry name" value="Flavoproteins"/>
    <property type="match status" value="1"/>
</dbReference>
<dbReference type="PANTHER" id="PTHR47307">
    <property type="entry name" value="GLUTATHIONE-REGULATED POTASSIUM-EFFLUX SYSTEM ANCILLARY PROTEIN KEFG"/>
    <property type="match status" value="1"/>
</dbReference>
<dbReference type="EC" id="1.6.5.2" evidence="3"/>
<dbReference type="InterPro" id="IPR003680">
    <property type="entry name" value="Flavodoxin_fold"/>
</dbReference>